<feature type="region of interest" description="Disordered" evidence="1">
    <location>
        <begin position="89"/>
        <end position="322"/>
    </location>
</feature>
<dbReference type="RefSeq" id="XP_053018978.1">
    <property type="nucleotide sequence ID" value="XM_053167796.1"/>
</dbReference>
<name>A0ABY7CDZ1_9BASI</name>
<dbReference type="GeneID" id="77808691"/>
<evidence type="ECO:0000313" key="2">
    <source>
        <dbReference type="EMBL" id="WAQ83423.1"/>
    </source>
</evidence>
<evidence type="ECO:0000313" key="3">
    <source>
        <dbReference type="Proteomes" id="UP001164743"/>
    </source>
</evidence>
<feature type="compositionally biased region" description="Basic and acidic residues" evidence="1">
    <location>
        <begin position="173"/>
        <end position="187"/>
    </location>
</feature>
<protein>
    <submittedName>
        <fullName evidence="2">Uncharacterized protein</fullName>
    </submittedName>
</protein>
<feature type="compositionally biased region" description="Basic residues" evidence="1">
    <location>
        <begin position="102"/>
        <end position="124"/>
    </location>
</feature>
<sequence length="604" mass="67963">MLRRARIPLNSTDPSILQDVLDRHASLPLPPSPLTASAPSPLSLGLMGRRIQQADPARDLPRPQPRLKALIKLDHLLRPSPSFRLAAPRRVVSAPEPLPPGHARHTTHEHPTRRHSPWHIRHQSTPRNPIVTIDGLKTRFSSSGYRPRNYSSTSYSSLSSISSGSTSPPPTSLHDERPLKLSTDSHPRRLQQSHKLLSDHPHQTQQPHPSTSNAQPITPSSPNRRRRAPVLLPDSPRPNPTSATPDFLPGAARKNPPLSPFSSRAAPHHRALSPQMGRPTSAPYPEETDPPRQAEAPRSEKKSSKPRGPCLRESGGLPPVDRIDTQGLSAFIRPIKYGILQLSSNNSPLKSSTLPQHQLVDRLQLRLWLRDPALLDPIPADLIVISPDGSQIELLETERQVDGEAGEEELGRSYESAARRVSFYSLEALPIELRKIYSYLHKFLMIIFAGIPRAVFQLHTPRFHQPVRCAVMMNLPLPDLHFDWLLRRPHSPRDPGPPGWLSLKLKLSRSRRRFKLWINGHLVLDHPIEPSFYTSSLFHLDHHFSDHLVHLLRDSFLASKLSLPPSSPGQQDDACLDRFEDFLSFFHPCLLVSNQIEQSLNHHF</sequence>
<feature type="compositionally biased region" description="Polar residues" evidence="1">
    <location>
        <begin position="203"/>
        <end position="222"/>
    </location>
</feature>
<dbReference type="EMBL" id="CP110423">
    <property type="protein sequence ID" value="WAQ83423.1"/>
    <property type="molecule type" value="Genomic_DNA"/>
</dbReference>
<accession>A0ABY7CDZ1</accession>
<feature type="compositionally biased region" description="Low complexity" evidence="1">
    <location>
        <begin position="151"/>
        <end position="166"/>
    </location>
</feature>
<organism evidence="2 3">
    <name type="scientific">Puccinia triticina</name>
    <dbReference type="NCBI Taxonomy" id="208348"/>
    <lineage>
        <taxon>Eukaryota</taxon>
        <taxon>Fungi</taxon>
        <taxon>Dikarya</taxon>
        <taxon>Basidiomycota</taxon>
        <taxon>Pucciniomycotina</taxon>
        <taxon>Pucciniomycetes</taxon>
        <taxon>Pucciniales</taxon>
        <taxon>Pucciniaceae</taxon>
        <taxon>Puccinia</taxon>
    </lineage>
</organism>
<gene>
    <name evidence="2" type="ORF">PtA15_3A793</name>
</gene>
<proteinExistence type="predicted"/>
<keyword evidence="3" id="KW-1185">Reference proteome</keyword>
<evidence type="ECO:0000256" key="1">
    <source>
        <dbReference type="SAM" id="MobiDB-lite"/>
    </source>
</evidence>
<reference evidence="2" key="1">
    <citation type="submission" date="2022-10" db="EMBL/GenBank/DDBJ databases">
        <title>Puccinia triticina Genome sequencing and assembly.</title>
        <authorList>
            <person name="Li C."/>
        </authorList>
    </citation>
    <scope>NUCLEOTIDE SEQUENCE</scope>
    <source>
        <strain evidence="2">Pt15</strain>
    </source>
</reference>
<dbReference type="Proteomes" id="UP001164743">
    <property type="component" value="Chromosome 3A"/>
</dbReference>
<feature type="compositionally biased region" description="Basic and acidic residues" evidence="1">
    <location>
        <begin position="289"/>
        <end position="303"/>
    </location>
</feature>